<dbReference type="GO" id="GO:0071972">
    <property type="term" value="F:peptidoglycan L,D-transpeptidase activity"/>
    <property type="evidence" value="ECO:0007669"/>
    <property type="project" value="TreeGrafter"/>
</dbReference>
<evidence type="ECO:0000256" key="8">
    <source>
        <dbReference type="ARBA" id="ARBA00022801"/>
    </source>
</evidence>
<keyword evidence="8 17" id="KW-0378">Hydrolase</keyword>
<keyword evidence="11 14" id="KW-1133">Transmembrane helix</keyword>
<feature type="domain" description="Penicillin-binding protein transpeptidase" evidence="15">
    <location>
        <begin position="290"/>
        <end position="598"/>
    </location>
</feature>
<dbReference type="AlphaFoldDB" id="A0A844GVX8"/>
<dbReference type="InterPro" id="IPR001460">
    <property type="entry name" value="PCN-bd_Tpept"/>
</dbReference>
<dbReference type="Gene3D" id="3.90.1310.10">
    <property type="entry name" value="Penicillin-binding protein 2a (Domain 2)"/>
    <property type="match status" value="1"/>
</dbReference>
<dbReference type="InterPro" id="IPR005311">
    <property type="entry name" value="PBP_dimer"/>
</dbReference>
<keyword evidence="6" id="KW-0645">Protease</keyword>
<dbReference type="EMBL" id="WMIA01000009">
    <property type="protein sequence ID" value="MTF39019.1"/>
    <property type="molecule type" value="Genomic_DNA"/>
</dbReference>
<feature type="transmembrane region" description="Helical" evidence="14">
    <location>
        <begin position="43"/>
        <end position="63"/>
    </location>
</feature>
<keyword evidence="13" id="KW-0961">Cell wall biogenesis/degradation</keyword>
<protein>
    <submittedName>
        <fullName evidence="17">Penicillin-binding protein 2</fullName>
        <ecNumber evidence="17">3.4.16.4</ecNumber>
    </submittedName>
</protein>
<keyword evidence="9" id="KW-0133">Cell shape</keyword>
<accession>A0A844GVX8</accession>
<keyword evidence="10" id="KW-0573">Peptidoglycan synthesis</keyword>
<evidence type="ECO:0000256" key="4">
    <source>
        <dbReference type="ARBA" id="ARBA00022475"/>
    </source>
</evidence>
<dbReference type="NCBIfam" id="TIGR03423">
    <property type="entry name" value="pbp2_mrdA"/>
    <property type="match status" value="1"/>
</dbReference>
<organism evidence="17 18">
    <name type="scientific">Cyanobacterium aponinum 0216</name>
    <dbReference type="NCBI Taxonomy" id="2676140"/>
    <lineage>
        <taxon>Bacteria</taxon>
        <taxon>Bacillati</taxon>
        <taxon>Cyanobacteriota</taxon>
        <taxon>Cyanophyceae</taxon>
        <taxon>Oscillatoriophycideae</taxon>
        <taxon>Chroococcales</taxon>
        <taxon>Geminocystaceae</taxon>
        <taxon>Cyanobacterium</taxon>
    </lineage>
</organism>
<dbReference type="EC" id="3.4.16.4" evidence="17"/>
<dbReference type="InterPro" id="IPR017790">
    <property type="entry name" value="Penicillin-binding_protein_2"/>
</dbReference>
<dbReference type="Gene3D" id="3.30.1390.30">
    <property type="entry name" value="Penicillin-binding protein 2a, domain 3"/>
    <property type="match status" value="1"/>
</dbReference>
<dbReference type="RefSeq" id="WP_155083793.1">
    <property type="nucleotide sequence ID" value="NZ_WMIA01000009.1"/>
</dbReference>
<dbReference type="GO" id="GO:0006508">
    <property type="term" value="P:proteolysis"/>
    <property type="evidence" value="ECO:0007669"/>
    <property type="project" value="UniProtKB-KW"/>
</dbReference>
<proteinExistence type="inferred from homology"/>
<dbReference type="GO" id="GO:0008360">
    <property type="term" value="P:regulation of cell shape"/>
    <property type="evidence" value="ECO:0007669"/>
    <property type="project" value="UniProtKB-KW"/>
</dbReference>
<evidence type="ECO:0000259" key="16">
    <source>
        <dbReference type="Pfam" id="PF03717"/>
    </source>
</evidence>
<evidence type="ECO:0000256" key="5">
    <source>
        <dbReference type="ARBA" id="ARBA00022519"/>
    </source>
</evidence>
<comment type="similarity">
    <text evidence="3">Belongs to the transpeptidase family.</text>
</comment>
<keyword evidence="17" id="KW-0121">Carboxypeptidase</keyword>
<keyword evidence="12 14" id="KW-0472">Membrane</keyword>
<evidence type="ECO:0000256" key="3">
    <source>
        <dbReference type="ARBA" id="ARBA00007171"/>
    </source>
</evidence>
<dbReference type="InterPro" id="IPR036138">
    <property type="entry name" value="PBP_dimer_sf"/>
</dbReference>
<dbReference type="GO" id="GO:0009002">
    <property type="term" value="F:serine-type D-Ala-D-Ala carboxypeptidase activity"/>
    <property type="evidence" value="ECO:0007669"/>
    <property type="project" value="UniProtKB-EC"/>
</dbReference>
<evidence type="ECO:0000256" key="1">
    <source>
        <dbReference type="ARBA" id="ARBA00004167"/>
    </source>
</evidence>
<evidence type="ECO:0000256" key="2">
    <source>
        <dbReference type="ARBA" id="ARBA00004236"/>
    </source>
</evidence>
<evidence type="ECO:0000313" key="17">
    <source>
        <dbReference type="EMBL" id="MTF39019.1"/>
    </source>
</evidence>
<evidence type="ECO:0000259" key="15">
    <source>
        <dbReference type="Pfam" id="PF00905"/>
    </source>
</evidence>
<evidence type="ECO:0000256" key="12">
    <source>
        <dbReference type="ARBA" id="ARBA00023136"/>
    </source>
</evidence>
<reference evidence="17 18" key="1">
    <citation type="submission" date="2019-11" db="EMBL/GenBank/DDBJ databases">
        <title>Isolation of a new High Light Tolerant Cyanobacteria.</title>
        <authorList>
            <person name="Dobson Z."/>
            <person name="Vaughn N."/>
            <person name="Vaughn M."/>
            <person name="Fromme P."/>
            <person name="Mazor Y."/>
        </authorList>
    </citation>
    <scope>NUCLEOTIDE SEQUENCE [LARGE SCALE GENOMIC DNA]</scope>
    <source>
        <strain evidence="17 18">0216</strain>
    </source>
</reference>
<dbReference type="Pfam" id="PF00905">
    <property type="entry name" value="Transpeptidase"/>
    <property type="match status" value="1"/>
</dbReference>
<evidence type="ECO:0000313" key="18">
    <source>
        <dbReference type="Proteomes" id="UP000437131"/>
    </source>
</evidence>
<evidence type="ECO:0000256" key="7">
    <source>
        <dbReference type="ARBA" id="ARBA00022692"/>
    </source>
</evidence>
<feature type="domain" description="Penicillin-binding protein dimerisation" evidence="16">
    <location>
        <begin position="86"/>
        <end position="257"/>
    </location>
</feature>
<dbReference type="Pfam" id="PF03717">
    <property type="entry name" value="PBP_dimer"/>
    <property type="match status" value="1"/>
</dbReference>
<dbReference type="PANTHER" id="PTHR30627">
    <property type="entry name" value="PEPTIDOGLYCAN D,D-TRANSPEPTIDASE"/>
    <property type="match status" value="1"/>
</dbReference>
<dbReference type="Gene3D" id="3.40.710.10">
    <property type="entry name" value="DD-peptidase/beta-lactamase superfamily"/>
    <property type="match status" value="1"/>
</dbReference>
<gene>
    <name evidence="17" type="primary">mrdA</name>
    <name evidence="17" type="ORF">GGC33_08765</name>
</gene>
<keyword evidence="5" id="KW-0997">Cell inner membrane</keyword>
<dbReference type="InterPro" id="IPR012338">
    <property type="entry name" value="Beta-lactam/transpept-like"/>
</dbReference>
<evidence type="ECO:0000256" key="10">
    <source>
        <dbReference type="ARBA" id="ARBA00022984"/>
    </source>
</evidence>
<dbReference type="PANTHER" id="PTHR30627:SF2">
    <property type="entry name" value="PEPTIDOGLYCAN D,D-TRANSPEPTIDASE MRDA"/>
    <property type="match status" value="1"/>
</dbReference>
<comment type="subcellular location">
    <subcellularLocation>
        <location evidence="2">Cell membrane</location>
    </subcellularLocation>
    <subcellularLocation>
        <location evidence="1">Membrane</location>
        <topology evidence="1">Single-pass membrane protein</topology>
    </subcellularLocation>
</comment>
<dbReference type="SUPFAM" id="SSF56519">
    <property type="entry name" value="Penicillin binding protein dimerisation domain"/>
    <property type="match status" value="1"/>
</dbReference>
<sequence>MQLTPIIKKSKKSSLKSRQVTFSDTRNPRQKIWLNVGQKDQPIFIMLLISLFFFGAIASRLAYVQLVEGNTYQEKAENNRTKILPKPPVRGNLYDRKGRILGATRLSHSAYLWPIVRKQENWAEIRSVLAQILNIPETELQKTLEQENYDSPTLVRIARNLTPQQITAIEENRNLLSEVEVDTDTIRYYPHGKNGSHVLGYTREINAEELTQRKEQGYRLGDVIGKMGVESAFESDLRGEWGGILLERDGAGKVLGKLGLKEAKAGNDVTLTLDLDLQKAAEQALGDRKGAVVALDPRDGSVLAMVSYPGFDPNIFSGKITTQLWKEVQGKGNPFINRSLRGFPPASTFKIVTATAGLESGKYKPSTILPTYAYLRVGGTAFGEWNRSGFGPMGFVRAMAWSSNTFFGQIGNGVGGETLIEWARKYGFGSKTGIELEEDTPGLIADSQWKKERFNWEWTVGDTVNMSIGQGFTLATPLQVAVMFAVPANGGNLVVPHLRQDPSYLEKRKSLDLKPETLKTLREGLRAVVTNGTGGKAAVDGVAVAGKSGTAEAPPGKSHAWFGAFAPYENPEIVVVAFVEHSGGGGGSTAGPIVQKVLTAYFAQKK</sequence>
<dbReference type="GO" id="GO:0009252">
    <property type="term" value="P:peptidoglycan biosynthetic process"/>
    <property type="evidence" value="ECO:0007669"/>
    <property type="project" value="UniProtKB-KW"/>
</dbReference>
<dbReference type="GO" id="GO:0071555">
    <property type="term" value="P:cell wall organization"/>
    <property type="evidence" value="ECO:0007669"/>
    <property type="project" value="UniProtKB-KW"/>
</dbReference>
<evidence type="ECO:0000256" key="6">
    <source>
        <dbReference type="ARBA" id="ARBA00022670"/>
    </source>
</evidence>
<evidence type="ECO:0000256" key="9">
    <source>
        <dbReference type="ARBA" id="ARBA00022960"/>
    </source>
</evidence>
<evidence type="ECO:0000256" key="13">
    <source>
        <dbReference type="ARBA" id="ARBA00023316"/>
    </source>
</evidence>
<dbReference type="GO" id="GO:0008658">
    <property type="term" value="F:penicillin binding"/>
    <property type="evidence" value="ECO:0007669"/>
    <property type="project" value="InterPro"/>
</dbReference>
<evidence type="ECO:0000256" key="14">
    <source>
        <dbReference type="SAM" id="Phobius"/>
    </source>
</evidence>
<keyword evidence="4" id="KW-1003">Cell membrane</keyword>
<name>A0A844GVX8_9CHRO</name>
<dbReference type="GO" id="GO:0005886">
    <property type="term" value="C:plasma membrane"/>
    <property type="evidence" value="ECO:0007669"/>
    <property type="project" value="UniProtKB-SubCell"/>
</dbReference>
<dbReference type="Proteomes" id="UP000437131">
    <property type="component" value="Unassembled WGS sequence"/>
</dbReference>
<dbReference type="InterPro" id="IPR050515">
    <property type="entry name" value="Beta-lactam/transpept"/>
</dbReference>
<comment type="caution">
    <text evidence="17">The sequence shown here is derived from an EMBL/GenBank/DDBJ whole genome shotgun (WGS) entry which is preliminary data.</text>
</comment>
<evidence type="ECO:0000256" key="11">
    <source>
        <dbReference type="ARBA" id="ARBA00022989"/>
    </source>
</evidence>
<dbReference type="SUPFAM" id="SSF56601">
    <property type="entry name" value="beta-lactamase/transpeptidase-like"/>
    <property type="match status" value="1"/>
</dbReference>
<keyword evidence="7 14" id="KW-0812">Transmembrane</keyword>